<protein>
    <submittedName>
        <fullName evidence="2">Uncharacterized protein</fullName>
    </submittedName>
</protein>
<reference evidence="2 3" key="1">
    <citation type="journal article" date="2024" name="IMA Fungus">
        <title>Apiospora arundinis, a panoply of carbohydrate-active enzymes and secondary metabolites.</title>
        <authorList>
            <person name="Sorensen T."/>
            <person name="Petersen C."/>
            <person name="Muurmann A.T."/>
            <person name="Christiansen J.V."/>
            <person name="Brundto M.L."/>
            <person name="Overgaard C.K."/>
            <person name="Boysen A.T."/>
            <person name="Wollenberg R.D."/>
            <person name="Larsen T.O."/>
            <person name="Sorensen J.L."/>
            <person name="Nielsen K.L."/>
            <person name="Sondergaard T.E."/>
        </authorList>
    </citation>
    <scope>NUCLEOTIDE SEQUENCE [LARGE SCALE GENOMIC DNA]</scope>
    <source>
        <strain evidence="2 3">AAU 773</strain>
    </source>
</reference>
<dbReference type="EMBL" id="JAPCWZ010000007">
    <property type="protein sequence ID" value="KAK8855865.1"/>
    <property type="molecule type" value="Genomic_DNA"/>
</dbReference>
<comment type="caution">
    <text evidence="2">The sequence shown here is derived from an EMBL/GenBank/DDBJ whole genome shotgun (WGS) entry which is preliminary data.</text>
</comment>
<keyword evidence="3" id="KW-1185">Reference proteome</keyword>
<sequence length="214" mass="23671">MSSSNHRISVPYDRAIRDPNFGHRGTRKPGSSTSKSDKVRHGHVKEDSNKAHALHSSSKKNKSKWPQIPRVSSPKGTHASPTMASGSFTSYQALPYGHVDNGAAYGSVHQMNDSVSQAGNDPATVSDRFPMGRWLNESHQDEPFRAFTMDISSYSGDVTHDSLSMTRWLDQSRQDEPFSVFTMTNGNYSDDVTAEADFDPLWAGYAEEVEEGDI</sequence>
<proteinExistence type="predicted"/>
<evidence type="ECO:0000256" key="1">
    <source>
        <dbReference type="SAM" id="MobiDB-lite"/>
    </source>
</evidence>
<feature type="compositionally biased region" description="Basic and acidic residues" evidence="1">
    <location>
        <begin position="35"/>
        <end position="50"/>
    </location>
</feature>
<evidence type="ECO:0000313" key="2">
    <source>
        <dbReference type="EMBL" id="KAK8855865.1"/>
    </source>
</evidence>
<organism evidence="2 3">
    <name type="scientific">Apiospora arundinis</name>
    <dbReference type="NCBI Taxonomy" id="335852"/>
    <lineage>
        <taxon>Eukaryota</taxon>
        <taxon>Fungi</taxon>
        <taxon>Dikarya</taxon>
        <taxon>Ascomycota</taxon>
        <taxon>Pezizomycotina</taxon>
        <taxon>Sordariomycetes</taxon>
        <taxon>Xylariomycetidae</taxon>
        <taxon>Amphisphaeriales</taxon>
        <taxon>Apiosporaceae</taxon>
        <taxon>Apiospora</taxon>
    </lineage>
</organism>
<dbReference type="Proteomes" id="UP001390339">
    <property type="component" value="Unassembled WGS sequence"/>
</dbReference>
<feature type="region of interest" description="Disordered" evidence="1">
    <location>
        <begin position="1"/>
        <end position="84"/>
    </location>
</feature>
<gene>
    <name evidence="2" type="ORF">PGQ11_011777</name>
</gene>
<evidence type="ECO:0000313" key="3">
    <source>
        <dbReference type="Proteomes" id="UP001390339"/>
    </source>
</evidence>
<accession>A0ABR2I1I0</accession>
<name>A0ABR2I1I0_9PEZI</name>